<evidence type="ECO:0000256" key="5">
    <source>
        <dbReference type="ARBA" id="ARBA00022801"/>
    </source>
</evidence>
<evidence type="ECO:0000256" key="9">
    <source>
        <dbReference type="ARBA" id="ARBA00023125"/>
    </source>
</evidence>
<dbReference type="InterPro" id="IPR041222">
    <property type="entry name" value="PriA_3primeBD"/>
</dbReference>
<organism evidence="14 15">
    <name type="scientific">Candidatus Sulfomarinibacter kjeldsenii</name>
    <dbReference type="NCBI Taxonomy" id="2885994"/>
    <lineage>
        <taxon>Bacteria</taxon>
        <taxon>Pseudomonadati</taxon>
        <taxon>Acidobacteriota</taxon>
        <taxon>Thermoanaerobaculia</taxon>
        <taxon>Thermoanaerobaculales</taxon>
        <taxon>Candidatus Sulfomarinibacteraceae</taxon>
        <taxon>Candidatus Sulfomarinibacter</taxon>
    </lineage>
</organism>
<gene>
    <name evidence="12 14" type="primary">priA</name>
    <name evidence="14" type="ORF">IFJ97_01505</name>
</gene>
<keyword evidence="2 12" id="KW-0235">DNA replication</keyword>
<dbReference type="InterPro" id="IPR005259">
    <property type="entry name" value="PriA"/>
</dbReference>
<feature type="binding site" evidence="12">
    <location>
        <position position="555"/>
    </location>
    <ligand>
        <name>Zn(2+)</name>
        <dbReference type="ChEBI" id="CHEBI:29105"/>
        <label>1</label>
    </ligand>
</feature>
<proteinExistence type="inferred from homology"/>
<dbReference type="EMBL" id="JACXWA010000020">
    <property type="protein sequence ID" value="MBD3870019.1"/>
    <property type="molecule type" value="Genomic_DNA"/>
</dbReference>
<dbReference type="SUPFAM" id="SSF52540">
    <property type="entry name" value="P-loop containing nucleoside triphosphate hydrolases"/>
    <property type="match status" value="2"/>
</dbReference>
<dbReference type="PROSITE" id="PS51192">
    <property type="entry name" value="HELICASE_ATP_BIND_1"/>
    <property type="match status" value="1"/>
</dbReference>
<dbReference type="HAMAP" id="MF_00983">
    <property type="entry name" value="PriA"/>
    <property type="match status" value="1"/>
</dbReference>
<evidence type="ECO:0000256" key="6">
    <source>
        <dbReference type="ARBA" id="ARBA00022806"/>
    </source>
</evidence>
<dbReference type="InterPro" id="IPR014001">
    <property type="entry name" value="Helicase_ATP-bd"/>
</dbReference>
<comment type="function">
    <text evidence="12">Initiates the restart of stalled replication forks, which reloads the replicative helicase on sites other than the origin of replication. Recognizes and binds to abandoned replication forks and remodels them to uncover a helicase loading site. Promotes assembly of the primosome at these replication forks.</text>
</comment>
<feature type="binding site" evidence="12">
    <location>
        <position position="527"/>
    </location>
    <ligand>
        <name>Zn(2+)</name>
        <dbReference type="ChEBI" id="CHEBI:29105"/>
        <label>2</label>
    </ligand>
</feature>
<dbReference type="InterPro" id="IPR042115">
    <property type="entry name" value="PriA_3primeBD_sf"/>
</dbReference>
<evidence type="ECO:0000256" key="8">
    <source>
        <dbReference type="ARBA" id="ARBA00022840"/>
    </source>
</evidence>
<comment type="subunit">
    <text evidence="12">Component of the replication restart primosome.</text>
</comment>
<evidence type="ECO:0000259" key="13">
    <source>
        <dbReference type="PROSITE" id="PS51192"/>
    </source>
</evidence>
<dbReference type="GO" id="GO:0006310">
    <property type="term" value="P:DNA recombination"/>
    <property type="evidence" value="ECO:0007669"/>
    <property type="project" value="InterPro"/>
</dbReference>
<dbReference type="Proteomes" id="UP000598633">
    <property type="component" value="Unassembled WGS sequence"/>
</dbReference>
<dbReference type="Gene3D" id="3.40.50.300">
    <property type="entry name" value="P-loop containing nucleotide triphosphate hydrolases"/>
    <property type="match status" value="2"/>
</dbReference>
<dbReference type="GO" id="GO:0006269">
    <property type="term" value="P:DNA replication, synthesis of primer"/>
    <property type="evidence" value="ECO:0007669"/>
    <property type="project" value="UniProtKB-KW"/>
</dbReference>
<accession>A0A8J7CFW3</accession>
<evidence type="ECO:0000313" key="14">
    <source>
        <dbReference type="EMBL" id="MBD3870019.1"/>
    </source>
</evidence>
<comment type="similarity">
    <text evidence="12">Belongs to the helicase family. PriA subfamily.</text>
</comment>
<evidence type="ECO:0000256" key="1">
    <source>
        <dbReference type="ARBA" id="ARBA00022515"/>
    </source>
</evidence>
<dbReference type="GO" id="GO:0016787">
    <property type="term" value="F:hydrolase activity"/>
    <property type="evidence" value="ECO:0007669"/>
    <property type="project" value="UniProtKB-KW"/>
</dbReference>
<keyword evidence="3 12" id="KW-0479">Metal-binding</keyword>
<dbReference type="Pfam" id="PF18074">
    <property type="entry name" value="PriA_C"/>
    <property type="match status" value="1"/>
</dbReference>
<dbReference type="GO" id="GO:0005524">
    <property type="term" value="F:ATP binding"/>
    <property type="evidence" value="ECO:0007669"/>
    <property type="project" value="UniProtKB-UniRule"/>
</dbReference>
<feature type="binding site" evidence="12">
    <location>
        <position position="542"/>
    </location>
    <ligand>
        <name>Zn(2+)</name>
        <dbReference type="ChEBI" id="CHEBI:29105"/>
        <label>2</label>
    </ligand>
</feature>
<dbReference type="PANTHER" id="PTHR30580">
    <property type="entry name" value="PRIMOSOMAL PROTEIN N"/>
    <property type="match status" value="1"/>
</dbReference>
<evidence type="ECO:0000313" key="15">
    <source>
        <dbReference type="Proteomes" id="UP000598633"/>
    </source>
</evidence>
<dbReference type="AlphaFoldDB" id="A0A8J7CFW3"/>
<dbReference type="Pfam" id="PF18319">
    <property type="entry name" value="Zn_ribbon_PriA"/>
    <property type="match status" value="1"/>
</dbReference>
<dbReference type="InterPro" id="IPR001650">
    <property type="entry name" value="Helicase_C-like"/>
</dbReference>
<dbReference type="SMART" id="SM00490">
    <property type="entry name" value="HELICc"/>
    <property type="match status" value="1"/>
</dbReference>
<feature type="binding site" evidence="12">
    <location>
        <position position="518"/>
    </location>
    <ligand>
        <name>Zn(2+)</name>
        <dbReference type="ChEBI" id="CHEBI:29105"/>
        <label>1</label>
    </ligand>
</feature>
<keyword evidence="4 12" id="KW-0547">Nucleotide-binding</keyword>
<evidence type="ECO:0000256" key="4">
    <source>
        <dbReference type="ARBA" id="ARBA00022741"/>
    </source>
</evidence>
<dbReference type="GO" id="GO:0006270">
    <property type="term" value="P:DNA replication initiation"/>
    <property type="evidence" value="ECO:0007669"/>
    <property type="project" value="TreeGrafter"/>
</dbReference>
<dbReference type="GO" id="GO:0006302">
    <property type="term" value="P:double-strand break repair"/>
    <property type="evidence" value="ECO:0007669"/>
    <property type="project" value="InterPro"/>
</dbReference>
<comment type="catalytic activity">
    <reaction evidence="12">
        <text>Couples ATP hydrolysis with the unwinding of duplex DNA by translocating in the 3'-5' direction.</text>
        <dbReference type="EC" id="5.6.2.4"/>
    </reaction>
</comment>
<dbReference type="GO" id="GO:1990077">
    <property type="term" value="C:primosome complex"/>
    <property type="evidence" value="ECO:0007669"/>
    <property type="project" value="UniProtKB-UniRule"/>
</dbReference>
<evidence type="ECO:0000256" key="12">
    <source>
        <dbReference type="HAMAP-Rule" id="MF_00983"/>
    </source>
</evidence>
<evidence type="ECO:0000256" key="2">
    <source>
        <dbReference type="ARBA" id="ARBA00022705"/>
    </source>
</evidence>
<evidence type="ECO:0000256" key="7">
    <source>
        <dbReference type="ARBA" id="ARBA00022833"/>
    </source>
</evidence>
<protein>
    <recommendedName>
        <fullName evidence="12">Replication restart protein PriA</fullName>
    </recommendedName>
    <alternativeName>
        <fullName evidence="12">ATP-dependent DNA helicase PriA</fullName>
        <ecNumber evidence="12">5.6.2.4</ecNumber>
    </alternativeName>
    <alternativeName>
        <fullName evidence="12">DNA 3'-5' helicase PriA</fullName>
    </alternativeName>
</protein>
<reference evidence="14 15" key="1">
    <citation type="submission" date="2020-08" db="EMBL/GenBank/DDBJ databases">
        <title>Acidobacteriota in marine sediments use diverse sulfur dissimilation pathways.</title>
        <authorList>
            <person name="Wasmund K."/>
        </authorList>
    </citation>
    <scope>NUCLEOTIDE SEQUENCE [LARGE SCALE GENOMIC DNA]</scope>
    <source>
        <strain evidence="14">MAG AM3-A</strain>
    </source>
</reference>
<keyword evidence="8 12" id="KW-0067">ATP-binding</keyword>
<dbReference type="GO" id="GO:0008270">
    <property type="term" value="F:zinc ion binding"/>
    <property type="evidence" value="ECO:0007669"/>
    <property type="project" value="UniProtKB-UniRule"/>
</dbReference>
<dbReference type="FunFam" id="3.40.50.300:FF:000489">
    <property type="entry name" value="Primosome assembly protein PriA"/>
    <property type="match status" value="1"/>
</dbReference>
<dbReference type="InterPro" id="IPR027417">
    <property type="entry name" value="P-loop_NTPase"/>
</dbReference>
<dbReference type="InterPro" id="IPR041236">
    <property type="entry name" value="PriA_C"/>
</dbReference>
<dbReference type="Pfam" id="PF17764">
    <property type="entry name" value="PriA_3primeBD"/>
    <property type="match status" value="1"/>
</dbReference>
<feature type="domain" description="Helicase ATP-binding" evidence="13">
    <location>
        <begin position="284"/>
        <end position="450"/>
    </location>
</feature>
<dbReference type="NCBIfam" id="TIGR00595">
    <property type="entry name" value="priA"/>
    <property type="match status" value="1"/>
</dbReference>
<keyword evidence="5 12" id="KW-0378">Hydrolase</keyword>
<comment type="caution">
    <text evidence="14">The sequence shown here is derived from an EMBL/GenBank/DDBJ whole genome shotgun (WGS) entry which is preliminary data.</text>
</comment>
<dbReference type="InterPro" id="IPR040498">
    <property type="entry name" value="PriA_CRR"/>
</dbReference>
<comment type="cofactor">
    <cofactor evidence="12">
        <name>Zn(2+)</name>
        <dbReference type="ChEBI" id="CHEBI:29105"/>
    </cofactor>
    <text evidence="12">Binds 2 zinc ions per subunit.</text>
</comment>
<dbReference type="InterPro" id="IPR011545">
    <property type="entry name" value="DEAD/DEAH_box_helicase_dom"/>
</dbReference>
<feature type="binding site" evidence="12">
    <location>
        <position position="524"/>
    </location>
    <ligand>
        <name>Zn(2+)</name>
        <dbReference type="ChEBI" id="CHEBI:29105"/>
        <label>2</label>
    </ligand>
</feature>
<dbReference type="Pfam" id="PF00270">
    <property type="entry name" value="DEAD"/>
    <property type="match status" value="1"/>
</dbReference>
<dbReference type="GO" id="GO:0003677">
    <property type="term" value="F:DNA binding"/>
    <property type="evidence" value="ECO:0007669"/>
    <property type="project" value="UniProtKB-UniRule"/>
</dbReference>
<feature type="binding site" evidence="12">
    <location>
        <position position="545"/>
    </location>
    <ligand>
        <name>Zn(2+)</name>
        <dbReference type="ChEBI" id="CHEBI:29105"/>
        <label>2</label>
    </ligand>
</feature>
<comment type="catalytic activity">
    <reaction evidence="11 12">
        <text>ATP + H2O = ADP + phosphate + H(+)</text>
        <dbReference type="Rhea" id="RHEA:13065"/>
        <dbReference type="ChEBI" id="CHEBI:15377"/>
        <dbReference type="ChEBI" id="CHEBI:15378"/>
        <dbReference type="ChEBI" id="CHEBI:30616"/>
        <dbReference type="ChEBI" id="CHEBI:43474"/>
        <dbReference type="ChEBI" id="CHEBI:456216"/>
        <dbReference type="EC" id="5.6.2.4"/>
    </reaction>
</comment>
<dbReference type="SMART" id="SM00487">
    <property type="entry name" value="DEXDc"/>
    <property type="match status" value="1"/>
</dbReference>
<name>A0A8J7CFW3_9BACT</name>
<evidence type="ECO:0000256" key="3">
    <source>
        <dbReference type="ARBA" id="ARBA00022723"/>
    </source>
</evidence>
<keyword evidence="10 12" id="KW-0413">Isomerase</keyword>
<evidence type="ECO:0000256" key="10">
    <source>
        <dbReference type="ARBA" id="ARBA00023235"/>
    </source>
</evidence>
<keyword evidence="9 12" id="KW-0238">DNA-binding</keyword>
<dbReference type="PANTHER" id="PTHR30580:SF0">
    <property type="entry name" value="PRIMOSOMAL PROTEIN N"/>
    <property type="match status" value="1"/>
</dbReference>
<evidence type="ECO:0000256" key="11">
    <source>
        <dbReference type="ARBA" id="ARBA00048988"/>
    </source>
</evidence>
<keyword evidence="6 12" id="KW-0347">Helicase</keyword>
<dbReference type="Gene3D" id="3.40.1440.60">
    <property type="entry name" value="PriA, 3(prime) DNA-binding domain"/>
    <property type="match status" value="1"/>
</dbReference>
<sequence length="805" mass="87787">MYAKVAIPKSAPNALTYSVPVELEGFTVPGVRVRVPLRNKTVTGVVVEVESTTELESKTIRSLIEVVDPEPLLPPHLFFLADFVASYYRCPLGDTLATILPAGLLRADGEVARLTPAGAATDSESLPGKRGTVLSELQAAIKLRVPTLLARAGATGRGPLDALVESGFATISTSRRDRSPEAEVAAVKLPDVPIEQLLERCQRAPRRREVLDWLAEQGRPALVAEVCAEVGCSPSTLRAMDAAGLLLRFKQPPPRRQRWVLKPAGGRHVLTDEQQEVVGAVGGALAENKYAPFLLEGITGSGKTEVYLRCLEEVLARGRSGLVLVPEIGLTPAASGAVERRFGSQTAVLHSALSEGDRWREWRRIREGRARVVVGPRSALFAPFENLGLIVVDEEHDAAYKQQEAPRYNARDLSLVTAQHLGIPVVLSTATPSVEASALVERGLAGHLRLTRRVAGGTLPEVELVDLRGEPPEPGEQGRTLFSRRLRELLGETVDRGEQVILLMQRRGWAPILLCRDCGHRIQCPSCSVSLVVHQRSGDLRCHYCDHRASNPKSCPSCAGDLLDAVGAGTEKVAHHLEQFLPGVKSAILDRDTVRRRSGLQDTLGAFAAGTVQVLIGTQMVAKGHHFPNVTLTGVISADAMLGLPDFRASERTFQLLTQVAGRSGRGQRPGRVVIQTYYPDHPSVRLACHHDVTTFLSEELVFRRSFGYPPVTRLALVRFEAANERLCREAAEAAAKAVSPVPERVRLRGPAPAPLERIRNHWRWQLLLTAANRELLRELLEKIEGLALPKSVRRIIDVDPTSTL</sequence>
<dbReference type="GO" id="GO:0043138">
    <property type="term" value="F:3'-5' DNA helicase activity"/>
    <property type="evidence" value="ECO:0007669"/>
    <property type="project" value="UniProtKB-EC"/>
</dbReference>
<keyword evidence="7 12" id="KW-0862">Zinc</keyword>
<feature type="binding site" evidence="12">
    <location>
        <position position="515"/>
    </location>
    <ligand>
        <name>Zn(2+)</name>
        <dbReference type="ChEBI" id="CHEBI:29105"/>
        <label>1</label>
    </ligand>
</feature>
<dbReference type="CDD" id="cd18804">
    <property type="entry name" value="SF2_C_priA"/>
    <property type="match status" value="1"/>
</dbReference>
<feature type="binding site" evidence="12">
    <location>
        <position position="558"/>
    </location>
    <ligand>
        <name>Zn(2+)</name>
        <dbReference type="ChEBI" id="CHEBI:29105"/>
        <label>1</label>
    </ligand>
</feature>
<dbReference type="EC" id="5.6.2.4" evidence="12"/>
<keyword evidence="1 12" id="KW-0639">Primosome</keyword>